<protein>
    <submittedName>
        <fullName evidence="2">DUF1294 domain-containing protein</fullName>
    </submittedName>
</protein>
<dbReference type="OrthoDB" id="72963at2"/>
<accession>A0A2U2HI20</accession>
<dbReference type="AlphaFoldDB" id="A0A2U2HI20"/>
<organism evidence="2 3">
    <name type="scientific">Massilia glaciei</name>
    <dbReference type="NCBI Taxonomy" id="1524097"/>
    <lineage>
        <taxon>Bacteria</taxon>
        <taxon>Pseudomonadati</taxon>
        <taxon>Pseudomonadota</taxon>
        <taxon>Betaproteobacteria</taxon>
        <taxon>Burkholderiales</taxon>
        <taxon>Oxalobacteraceae</taxon>
        <taxon>Telluria group</taxon>
        <taxon>Massilia</taxon>
    </lineage>
</organism>
<feature type="transmembrane region" description="Helical" evidence="1">
    <location>
        <begin position="59"/>
        <end position="78"/>
    </location>
</feature>
<keyword evidence="3" id="KW-1185">Reference proteome</keyword>
<dbReference type="Pfam" id="PF06961">
    <property type="entry name" value="DUF1294"/>
    <property type="match status" value="1"/>
</dbReference>
<dbReference type="InterPro" id="IPR010718">
    <property type="entry name" value="DUF1294"/>
</dbReference>
<keyword evidence="1" id="KW-0812">Transmembrane</keyword>
<keyword evidence="1" id="KW-1133">Transmembrane helix</keyword>
<comment type="caution">
    <text evidence="2">The sequence shown here is derived from an EMBL/GenBank/DDBJ whole genome shotgun (WGS) entry which is preliminary data.</text>
</comment>
<feature type="transmembrane region" description="Helical" evidence="1">
    <location>
        <begin position="90"/>
        <end position="109"/>
    </location>
</feature>
<dbReference type="Proteomes" id="UP000241421">
    <property type="component" value="Unassembled WGS sequence"/>
</dbReference>
<reference evidence="2 3" key="1">
    <citation type="submission" date="2018-04" db="EMBL/GenBank/DDBJ databases">
        <title>Massilia violaceinigra sp. nov., a novel purple-pigmented bacterium isolated from Tianshan glacier, Xinjiang, China.</title>
        <authorList>
            <person name="Wang H."/>
        </authorList>
    </citation>
    <scope>NUCLEOTIDE SEQUENCE [LARGE SCALE GENOMIC DNA]</scope>
    <source>
        <strain evidence="2 3">B448-2</strain>
    </source>
</reference>
<keyword evidence="1" id="KW-0472">Membrane</keyword>
<evidence type="ECO:0000313" key="3">
    <source>
        <dbReference type="Proteomes" id="UP000241421"/>
    </source>
</evidence>
<dbReference type="EMBL" id="PXWF02000247">
    <property type="protein sequence ID" value="PWF45996.1"/>
    <property type="molecule type" value="Genomic_DNA"/>
</dbReference>
<evidence type="ECO:0000313" key="2">
    <source>
        <dbReference type="EMBL" id="PWF45996.1"/>
    </source>
</evidence>
<sequence>MPYIPIAVLVLCYLAIGATLGISHLVGALYLLMSVACFAAYARDKAAVRAGARRTSEAVLLMLGAGCGWPGAVLAQQWLRHKTSKASFRLRFFATVGANLAGFVLLATLPASRALFRLLPTP</sequence>
<name>A0A2U2HI20_9BURK</name>
<feature type="transmembrane region" description="Helical" evidence="1">
    <location>
        <begin position="6"/>
        <end position="39"/>
    </location>
</feature>
<dbReference type="RefSeq" id="WP_106758545.1">
    <property type="nucleotide sequence ID" value="NZ_PXWF02000247.1"/>
</dbReference>
<gene>
    <name evidence="2" type="ORF">C7C56_016890</name>
</gene>
<evidence type="ECO:0000256" key="1">
    <source>
        <dbReference type="SAM" id="Phobius"/>
    </source>
</evidence>
<proteinExistence type="predicted"/>